<evidence type="ECO:0000313" key="4">
    <source>
        <dbReference type="WBParaSite" id="TREG1_86450.2"/>
    </source>
</evidence>
<sequence length="106" mass="12051">MCSKKKSQFLTAVRIISYESALSAPTSDGVDKELQTFVQTIQQRAEFQSHVNHLASICWDKCVSGYPSSKMDAKKANCIENCTERYLDVSMLLRNRFQSMLANLQH</sequence>
<dbReference type="Pfam" id="PF02953">
    <property type="entry name" value="zf-Tim10_DDP"/>
    <property type="match status" value="1"/>
</dbReference>
<comment type="domain">
    <text evidence="1">The twin CX3C motif contains 4 conserved Cys residues that form 2 disulfide bonds in the mitochondrial intermembrane space.</text>
</comment>
<dbReference type="Gene3D" id="1.10.287.810">
    <property type="entry name" value="Mitochondrial import inner membrane translocase subunit tim13 like domains"/>
    <property type="match status" value="1"/>
</dbReference>
<protein>
    <recommendedName>
        <fullName evidence="1">Mitochondrial import inner membrane translocase subunit</fullName>
    </recommendedName>
</protein>
<dbReference type="SUPFAM" id="SSF144122">
    <property type="entry name" value="Tim10-like"/>
    <property type="match status" value="1"/>
</dbReference>
<reference evidence="4" key="2">
    <citation type="submission" date="2023-11" db="UniProtKB">
        <authorList>
            <consortium name="WormBaseParasite"/>
        </authorList>
    </citation>
    <scope>IDENTIFICATION</scope>
</reference>
<keyword evidence="1" id="KW-0496">Mitochondrion</keyword>
<evidence type="ECO:0000256" key="1">
    <source>
        <dbReference type="RuleBase" id="RU367043"/>
    </source>
</evidence>
<proteinExistence type="inferred from homology"/>
<dbReference type="GO" id="GO:0015031">
    <property type="term" value="P:protein transport"/>
    <property type="evidence" value="ECO:0007669"/>
    <property type="project" value="UniProtKB-KW"/>
</dbReference>
<organism evidence="3 4">
    <name type="scientific">Trichobilharzia regenti</name>
    <name type="common">Nasal bird schistosome</name>
    <dbReference type="NCBI Taxonomy" id="157069"/>
    <lineage>
        <taxon>Eukaryota</taxon>
        <taxon>Metazoa</taxon>
        <taxon>Spiralia</taxon>
        <taxon>Lophotrochozoa</taxon>
        <taxon>Platyhelminthes</taxon>
        <taxon>Trematoda</taxon>
        <taxon>Digenea</taxon>
        <taxon>Strigeidida</taxon>
        <taxon>Schistosomatoidea</taxon>
        <taxon>Schistosomatidae</taxon>
        <taxon>Trichobilharzia</taxon>
    </lineage>
</organism>
<keyword evidence="3" id="KW-1185">Reference proteome</keyword>
<dbReference type="Proteomes" id="UP000050795">
    <property type="component" value="Unassembled WGS sequence"/>
</dbReference>
<comment type="subcellular location">
    <subcellularLocation>
        <location evidence="1">Mitochondrion inner membrane</location>
        <topology evidence="1">Peripheral membrane protein</topology>
        <orientation evidence="1">Intermembrane side</orientation>
    </subcellularLocation>
</comment>
<evidence type="ECO:0000259" key="2">
    <source>
        <dbReference type="Pfam" id="PF02953"/>
    </source>
</evidence>
<name>A0AA85KLJ2_TRIRE</name>
<keyword evidence="1" id="KW-1015">Disulfide bond</keyword>
<keyword evidence="1" id="KW-0143">Chaperone</keyword>
<comment type="subunit">
    <text evidence="1">Heterohexamer.</text>
</comment>
<evidence type="ECO:0000313" key="3">
    <source>
        <dbReference type="Proteomes" id="UP000050795"/>
    </source>
</evidence>
<feature type="domain" description="Tim10-like" evidence="2">
    <location>
        <begin position="37"/>
        <end position="99"/>
    </location>
</feature>
<keyword evidence="1" id="KW-0813">Transport</keyword>
<dbReference type="WBParaSite" id="TREG1_86450.2">
    <property type="protein sequence ID" value="TREG1_86450.2"/>
    <property type="gene ID" value="TREG1_86450"/>
</dbReference>
<keyword evidence="1" id="KW-0811">Translocation</keyword>
<keyword evidence="1" id="KW-0999">Mitochondrion inner membrane</keyword>
<reference evidence="3" key="1">
    <citation type="submission" date="2022-06" db="EMBL/GenBank/DDBJ databases">
        <authorList>
            <person name="Berger JAMES D."/>
            <person name="Berger JAMES D."/>
        </authorList>
    </citation>
    <scope>NUCLEOTIDE SEQUENCE [LARGE SCALE GENOMIC DNA]</scope>
</reference>
<dbReference type="GO" id="GO:0005743">
    <property type="term" value="C:mitochondrial inner membrane"/>
    <property type="evidence" value="ECO:0007669"/>
    <property type="project" value="UniProtKB-SubCell"/>
</dbReference>
<comment type="similarity">
    <text evidence="1">Belongs to the small Tim family.</text>
</comment>
<keyword evidence="1" id="KW-0653">Protein transport</keyword>
<dbReference type="AlphaFoldDB" id="A0AA85KLJ2"/>
<comment type="function">
    <text evidence="1">Mitochondrial intermembrane chaperone that participates in the import and insertion of some multi-pass transmembrane proteins into the mitochondrial inner membrane. Also required for the transfer of beta-barrel precursors from the TOM complex to the sorting and assembly machinery (SAM complex) of the outer membrane. Acts as a chaperone-like protein that protects the hydrophobic precursors from aggregation and guide them through the mitochondrial intermembrane space.</text>
</comment>
<dbReference type="InterPro" id="IPR035427">
    <property type="entry name" value="Tim10-like_dom_sf"/>
</dbReference>
<accession>A0AA85KLJ2</accession>
<keyword evidence="1" id="KW-0472">Membrane</keyword>
<dbReference type="InterPro" id="IPR004217">
    <property type="entry name" value="Tim10-like"/>
</dbReference>